<evidence type="ECO:0000256" key="7">
    <source>
        <dbReference type="ARBA" id="ARBA00022723"/>
    </source>
</evidence>
<evidence type="ECO:0000256" key="16">
    <source>
        <dbReference type="SAM" id="MobiDB-lite"/>
    </source>
</evidence>
<dbReference type="PROSITE" id="PS51384">
    <property type="entry name" value="FAD_FR"/>
    <property type="match status" value="1"/>
</dbReference>
<dbReference type="InterPro" id="IPR023173">
    <property type="entry name" value="NADPH_Cyt_P450_Rdtase_alpha"/>
</dbReference>
<sequence length="535" mass="58259">MTQHVTPPLVLIPESAPFSADQRSWLSGYFAALLGPAVEGATALAPGEAPSTGPKLADNDDAPWHDPSMPMTDRMELAKDKSEPQKLMAAMAQQDCGQCGYNCADYANAIFLKSEERLNLCQPGGKETLRMLKRLDEEFGASGGGAAAPKAEGGDAPQKEPELGPLGYCRENPVEATFLSRTRLNAPGGEKETWHIEIDLKDTPITYEVGDSLGLFPANAPALVDAVIAELGARPERKIGGKTLRDRLLTEYALGAAPDNLYQLLSLLTSGEARRKAQALAAGEDPDGDAAHLDVLGALHKFPGARPDAEVFLEALDELQPRLYSISSSPKMDVGRVSLTVDAVRYNHRSRLRLGVASTHLGERLPEQTKVKIYLQKAHGFALPEDLSKDVIMCGPGTGIAPFRAFLRERAATQAPGRNWLFYGHQRQASDFFYKEEMNGLKDARVLTRLSLAWSRDGSEKTYVQDRMRENGAELWKWLEGGAHFYVCGDAKRMAKDVERAIIDVAASHGGKNPDEAVAYLAALKKAGRYQADVY</sequence>
<evidence type="ECO:0000256" key="6">
    <source>
        <dbReference type="ARBA" id="ARBA00022643"/>
    </source>
</evidence>
<accession>A0A1I4E434</accession>
<dbReference type="GO" id="GO:0050660">
    <property type="term" value="F:flavin adenine dinucleotide binding"/>
    <property type="evidence" value="ECO:0007669"/>
    <property type="project" value="TreeGrafter"/>
</dbReference>
<keyword evidence="4" id="KW-0004">4Fe-4S</keyword>
<evidence type="ECO:0000259" key="17">
    <source>
        <dbReference type="PROSITE" id="PS51384"/>
    </source>
</evidence>
<comment type="cofactor">
    <cofactor evidence="2">
        <name>FAD</name>
        <dbReference type="ChEBI" id="CHEBI:57692"/>
    </cofactor>
</comment>
<keyword evidence="8" id="KW-0274">FAD</keyword>
<dbReference type="PANTHER" id="PTHR19384:SF128">
    <property type="entry name" value="NADPH OXIDOREDUCTASE A"/>
    <property type="match status" value="1"/>
</dbReference>
<dbReference type="InterPro" id="IPR039261">
    <property type="entry name" value="FNR_nucleotide-bd"/>
</dbReference>
<evidence type="ECO:0000256" key="9">
    <source>
        <dbReference type="ARBA" id="ARBA00022857"/>
    </source>
</evidence>
<feature type="domain" description="FAD-binding FR-type" evidence="17">
    <location>
        <begin position="171"/>
        <end position="384"/>
    </location>
</feature>
<feature type="domain" description="4Fe-4S" evidence="18">
    <location>
        <begin position="79"/>
        <end position="138"/>
    </location>
</feature>
<feature type="compositionally biased region" description="Low complexity" evidence="16">
    <location>
        <begin position="147"/>
        <end position="156"/>
    </location>
</feature>
<dbReference type="Pfam" id="PF00175">
    <property type="entry name" value="NAD_binding_1"/>
    <property type="match status" value="1"/>
</dbReference>
<name>A0A1I4E434_9HYPH</name>
<evidence type="ECO:0000259" key="18">
    <source>
        <dbReference type="PROSITE" id="PS51656"/>
    </source>
</evidence>
<keyword evidence="12" id="KW-0408">Iron</keyword>
<dbReference type="Proteomes" id="UP000198804">
    <property type="component" value="Unassembled WGS sequence"/>
</dbReference>
<dbReference type="SUPFAM" id="SSF52343">
    <property type="entry name" value="Ferredoxin reductase-like, C-terminal NADP-linked domain"/>
    <property type="match status" value="1"/>
</dbReference>
<dbReference type="GO" id="GO:0019344">
    <property type="term" value="P:cysteine biosynthetic process"/>
    <property type="evidence" value="ECO:0007669"/>
    <property type="project" value="UniProtKB-KW"/>
</dbReference>
<dbReference type="InterPro" id="IPR017927">
    <property type="entry name" value="FAD-bd_FR_type"/>
</dbReference>
<comment type="catalytic activity">
    <reaction evidence="15">
        <text>hydrogen sulfide + 3 NADP(+) + 3 H2O = sulfite + 3 NADPH + 4 H(+)</text>
        <dbReference type="Rhea" id="RHEA:13801"/>
        <dbReference type="ChEBI" id="CHEBI:15377"/>
        <dbReference type="ChEBI" id="CHEBI:15378"/>
        <dbReference type="ChEBI" id="CHEBI:17359"/>
        <dbReference type="ChEBI" id="CHEBI:29919"/>
        <dbReference type="ChEBI" id="CHEBI:57783"/>
        <dbReference type="ChEBI" id="CHEBI:58349"/>
        <dbReference type="EC" id="1.8.1.2"/>
    </reaction>
</comment>
<evidence type="ECO:0000313" key="20">
    <source>
        <dbReference type="Proteomes" id="UP000198804"/>
    </source>
</evidence>
<dbReference type="STRING" id="414703.SAMN04488125_10779"/>
<evidence type="ECO:0000256" key="11">
    <source>
        <dbReference type="ARBA" id="ARBA00023002"/>
    </source>
</evidence>
<dbReference type="OrthoDB" id="9816402at2"/>
<dbReference type="EMBL" id="FOSV01000007">
    <property type="protein sequence ID" value="SFL00522.1"/>
    <property type="molecule type" value="Genomic_DNA"/>
</dbReference>
<evidence type="ECO:0000256" key="5">
    <source>
        <dbReference type="ARBA" id="ARBA00022630"/>
    </source>
</evidence>
<keyword evidence="10" id="KW-0813">Transport</keyword>
<keyword evidence="6" id="KW-0288">FMN</keyword>
<dbReference type="FunFam" id="3.40.50.80:FF:000001">
    <property type="entry name" value="NADPH--cytochrome P450 reductase 1"/>
    <property type="match status" value="1"/>
</dbReference>
<dbReference type="EC" id="1.8.1.2" evidence="3"/>
<keyword evidence="14" id="KW-0198">Cysteine biosynthesis</keyword>
<dbReference type="GO" id="GO:0005829">
    <property type="term" value="C:cytosol"/>
    <property type="evidence" value="ECO:0007669"/>
    <property type="project" value="TreeGrafter"/>
</dbReference>
<evidence type="ECO:0000256" key="1">
    <source>
        <dbReference type="ARBA" id="ARBA00001917"/>
    </source>
</evidence>
<keyword evidence="5" id="KW-0285">Flavoprotein</keyword>
<evidence type="ECO:0000256" key="8">
    <source>
        <dbReference type="ARBA" id="ARBA00022827"/>
    </source>
</evidence>
<dbReference type="NCBIfam" id="NF004859">
    <property type="entry name" value="PRK06214.1"/>
    <property type="match status" value="1"/>
</dbReference>
<dbReference type="GO" id="GO:0010181">
    <property type="term" value="F:FMN binding"/>
    <property type="evidence" value="ECO:0007669"/>
    <property type="project" value="TreeGrafter"/>
</dbReference>
<dbReference type="Gene3D" id="1.20.990.10">
    <property type="entry name" value="NADPH-cytochrome p450 Reductase, Chain A, domain 3"/>
    <property type="match status" value="1"/>
</dbReference>
<dbReference type="GO" id="GO:0046872">
    <property type="term" value="F:metal ion binding"/>
    <property type="evidence" value="ECO:0007669"/>
    <property type="project" value="UniProtKB-KW"/>
</dbReference>
<evidence type="ECO:0000313" key="19">
    <source>
        <dbReference type="EMBL" id="SFL00522.1"/>
    </source>
</evidence>
<organism evidence="19 20">
    <name type="scientific">Methylorubrum salsuginis</name>
    <dbReference type="NCBI Taxonomy" id="414703"/>
    <lineage>
        <taxon>Bacteria</taxon>
        <taxon>Pseudomonadati</taxon>
        <taxon>Pseudomonadota</taxon>
        <taxon>Alphaproteobacteria</taxon>
        <taxon>Hyphomicrobiales</taxon>
        <taxon>Methylobacteriaceae</taxon>
        <taxon>Methylorubrum</taxon>
    </lineage>
</organism>
<evidence type="ECO:0000256" key="10">
    <source>
        <dbReference type="ARBA" id="ARBA00022982"/>
    </source>
</evidence>
<evidence type="ECO:0000256" key="12">
    <source>
        <dbReference type="ARBA" id="ARBA00023004"/>
    </source>
</evidence>
<dbReference type="RefSeq" id="WP_091945391.1">
    <property type="nucleotide sequence ID" value="NZ_FOSV01000007.1"/>
</dbReference>
<dbReference type="PANTHER" id="PTHR19384">
    <property type="entry name" value="NITRIC OXIDE SYNTHASE-RELATED"/>
    <property type="match status" value="1"/>
</dbReference>
<dbReference type="InterPro" id="IPR003097">
    <property type="entry name" value="CysJ-like_FAD-binding"/>
</dbReference>
<evidence type="ECO:0000256" key="2">
    <source>
        <dbReference type="ARBA" id="ARBA00001974"/>
    </source>
</evidence>
<dbReference type="SUPFAM" id="SSF63380">
    <property type="entry name" value="Riboflavin synthase domain-like"/>
    <property type="match status" value="1"/>
</dbReference>
<dbReference type="Gene3D" id="3.40.50.80">
    <property type="entry name" value="Nucleotide-binding domain of ferredoxin-NADP reductase (FNR) module"/>
    <property type="match status" value="1"/>
</dbReference>
<dbReference type="PROSITE" id="PS51656">
    <property type="entry name" value="4FE4S"/>
    <property type="match status" value="1"/>
</dbReference>
<keyword evidence="10" id="KW-0249">Electron transport</keyword>
<evidence type="ECO:0000256" key="14">
    <source>
        <dbReference type="ARBA" id="ARBA00023192"/>
    </source>
</evidence>
<dbReference type="GO" id="GO:0051539">
    <property type="term" value="F:4 iron, 4 sulfur cluster binding"/>
    <property type="evidence" value="ECO:0007669"/>
    <property type="project" value="UniProtKB-KW"/>
</dbReference>
<dbReference type="InterPro" id="IPR001709">
    <property type="entry name" value="Flavoprot_Pyr_Nucl_cyt_Rdtase"/>
</dbReference>
<keyword evidence="20" id="KW-1185">Reference proteome</keyword>
<reference evidence="20" key="1">
    <citation type="submission" date="2016-10" db="EMBL/GenBank/DDBJ databases">
        <authorList>
            <person name="Varghese N."/>
            <person name="Submissions S."/>
        </authorList>
    </citation>
    <scope>NUCLEOTIDE SEQUENCE [LARGE SCALE GENOMIC DNA]</scope>
    <source>
        <strain evidence="20">CGMCC 1.6474</strain>
    </source>
</reference>
<protein>
    <recommendedName>
        <fullName evidence="3">assimilatory sulfite reductase (NADPH)</fullName>
        <ecNumber evidence="3">1.8.1.2</ecNumber>
    </recommendedName>
</protein>
<dbReference type="InterPro" id="IPR017938">
    <property type="entry name" value="Riboflavin_synthase-like_b-brl"/>
</dbReference>
<keyword evidence="14" id="KW-0028">Amino-acid biosynthesis</keyword>
<dbReference type="InterPro" id="IPR001433">
    <property type="entry name" value="OxRdtase_FAD/NAD-bd"/>
</dbReference>
<dbReference type="Pfam" id="PF00667">
    <property type="entry name" value="FAD_binding_1"/>
    <property type="match status" value="2"/>
</dbReference>
<gene>
    <name evidence="19" type="ORF">SAMN04488125_10779</name>
</gene>
<evidence type="ECO:0000256" key="4">
    <source>
        <dbReference type="ARBA" id="ARBA00022485"/>
    </source>
</evidence>
<dbReference type="PRINTS" id="PR00371">
    <property type="entry name" value="FPNCR"/>
</dbReference>
<comment type="cofactor">
    <cofactor evidence="1">
        <name>FMN</name>
        <dbReference type="ChEBI" id="CHEBI:58210"/>
    </cofactor>
</comment>
<keyword evidence="11" id="KW-0560">Oxidoreductase</keyword>
<evidence type="ECO:0000256" key="13">
    <source>
        <dbReference type="ARBA" id="ARBA00023014"/>
    </source>
</evidence>
<dbReference type="InterPro" id="IPR007202">
    <property type="entry name" value="4Fe-4S_dom"/>
</dbReference>
<keyword evidence="7" id="KW-0479">Metal-binding</keyword>
<keyword evidence="9" id="KW-0521">NADP</keyword>
<evidence type="ECO:0000256" key="15">
    <source>
        <dbReference type="ARBA" id="ARBA00052219"/>
    </source>
</evidence>
<proteinExistence type="predicted"/>
<dbReference type="GO" id="GO:0004783">
    <property type="term" value="F:sulfite reductase (NADPH) activity"/>
    <property type="evidence" value="ECO:0007669"/>
    <property type="project" value="UniProtKB-EC"/>
</dbReference>
<dbReference type="Gene3D" id="2.40.30.10">
    <property type="entry name" value="Translation factors"/>
    <property type="match status" value="1"/>
</dbReference>
<evidence type="ECO:0000256" key="3">
    <source>
        <dbReference type="ARBA" id="ARBA00012604"/>
    </source>
</evidence>
<dbReference type="AlphaFoldDB" id="A0A1I4E434"/>
<dbReference type="Gene3D" id="1.10.15.40">
    <property type="entry name" value="Electron transport complex subunit B, putative Fe-S cluster"/>
    <property type="match status" value="1"/>
</dbReference>
<feature type="region of interest" description="Disordered" evidence="16">
    <location>
        <begin position="44"/>
        <end position="72"/>
    </location>
</feature>
<feature type="region of interest" description="Disordered" evidence="16">
    <location>
        <begin position="140"/>
        <end position="165"/>
    </location>
</feature>
<dbReference type="CDD" id="cd06199">
    <property type="entry name" value="SiR"/>
    <property type="match status" value="1"/>
</dbReference>
<keyword evidence="13" id="KW-0411">Iron-sulfur</keyword>